<dbReference type="Gene3D" id="3.30.460.10">
    <property type="entry name" value="Beta Polymerase, domain 2"/>
    <property type="match status" value="1"/>
</dbReference>
<keyword evidence="6" id="KW-0547">Nucleotide-binding</keyword>
<feature type="region of interest" description="Disordered" evidence="9">
    <location>
        <begin position="454"/>
        <end position="492"/>
    </location>
</feature>
<evidence type="ECO:0000259" key="10">
    <source>
        <dbReference type="Pfam" id="PF01743"/>
    </source>
</evidence>
<dbReference type="GO" id="GO:0016779">
    <property type="term" value="F:nucleotidyltransferase activity"/>
    <property type="evidence" value="ECO:0007669"/>
    <property type="project" value="UniProtKB-KW"/>
</dbReference>
<dbReference type="InterPro" id="IPR003607">
    <property type="entry name" value="HD/PDEase_dom"/>
</dbReference>
<evidence type="ECO:0000256" key="3">
    <source>
        <dbReference type="ARBA" id="ARBA00022694"/>
    </source>
</evidence>
<dbReference type="AlphaFoldDB" id="A0A1G2C883"/>
<evidence type="ECO:0000256" key="2">
    <source>
        <dbReference type="ARBA" id="ARBA00022679"/>
    </source>
</evidence>
<proteinExistence type="inferred from homology"/>
<dbReference type="EMBL" id="MHKV01000027">
    <property type="protein sequence ID" value="OGY96979.1"/>
    <property type="molecule type" value="Genomic_DNA"/>
</dbReference>
<evidence type="ECO:0000259" key="11">
    <source>
        <dbReference type="Pfam" id="PF01966"/>
    </source>
</evidence>
<evidence type="ECO:0000256" key="9">
    <source>
        <dbReference type="SAM" id="MobiDB-lite"/>
    </source>
</evidence>
<dbReference type="SUPFAM" id="SSF81891">
    <property type="entry name" value="Poly A polymerase C-terminal region-like"/>
    <property type="match status" value="1"/>
</dbReference>
<evidence type="ECO:0000313" key="14">
    <source>
        <dbReference type="Proteomes" id="UP000176349"/>
    </source>
</evidence>
<dbReference type="SUPFAM" id="SSF81301">
    <property type="entry name" value="Nucleotidyltransferase"/>
    <property type="match status" value="1"/>
</dbReference>
<evidence type="ECO:0000256" key="1">
    <source>
        <dbReference type="ARBA" id="ARBA00001946"/>
    </source>
</evidence>
<dbReference type="InterPro" id="IPR002646">
    <property type="entry name" value="PolA_pol_head_dom"/>
</dbReference>
<dbReference type="PANTHER" id="PTHR46173:SF1">
    <property type="entry name" value="CCA TRNA NUCLEOTIDYLTRANSFERASE 1, MITOCHONDRIAL"/>
    <property type="match status" value="1"/>
</dbReference>
<dbReference type="CDD" id="cd05398">
    <property type="entry name" value="NT_ClassII-CCAase"/>
    <property type="match status" value="1"/>
</dbReference>
<feature type="domain" description="tRNA nucleotidyltransferase/poly(A) polymerase RNA and SrmB- binding" evidence="12">
    <location>
        <begin position="182"/>
        <end position="242"/>
    </location>
</feature>
<keyword evidence="5" id="KW-0479">Metal-binding</keyword>
<gene>
    <name evidence="13" type="ORF">A2128_02970</name>
</gene>
<dbReference type="Gene3D" id="1.10.3090.10">
    <property type="entry name" value="cca-adding enzyme, domain 2"/>
    <property type="match status" value="1"/>
</dbReference>
<dbReference type="PANTHER" id="PTHR46173">
    <property type="entry name" value="CCA TRNA NUCLEOTIDYLTRANSFERASE 1, MITOCHONDRIAL"/>
    <property type="match status" value="1"/>
</dbReference>
<keyword evidence="4" id="KW-0548">Nucleotidyltransferase</keyword>
<dbReference type="CDD" id="cd00077">
    <property type="entry name" value="HDc"/>
    <property type="match status" value="1"/>
</dbReference>
<feature type="domain" description="HD" evidence="11">
    <location>
        <begin position="257"/>
        <end position="373"/>
    </location>
</feature>
<accession>A0A1G2C883</accession>
<comment type="cofactor">
    <cofactor evidence="1">
        <name>Mg(2+)</name>
        <dbReference type="ChEBI" id="CHEBI:18420"/>
    </cofactor>
</comment>
<comment type="similarity">
    <text evidence="8">Belongs to the tRNA nucleotidyltransferase/poly(A) polymerase family.</text>
</comment>
<dbReference type="InterPro" id="IPR050264">
    <property type="entry name" value="Bact_CCA-adding_enz_type3_sf"/>
</dbReference>
<evidence type="ECO:0000256" key="8">
    <source>
        <dbReference type="RuleBase" id="RU003953"/>
    </source>
</evidence>
<evidence type="ECO:0000313" key="13">
    <source>
        <dbReference type="EMBL" id="OGY96979.1"/>
    </source>
</evidence>
<keyword evidence="3" id="KW-0819">tRNA processing</keyword>
<keyword evidence="7" id="KW-0460">Magnesium</keyword>
<dbReference type="InterPro" id="IPR043519">
    <property type="entry name" value="NT_sf"/>
</dbReference>
<reference evidence="13 14" key="1">
    <citation type="journal article" date="2016" name="Nat. Commun.">
        <title>Thousands of microbial genomes shed light on interconnected biogeochemical processes in an aquifer system.</title>
        <authorList>
            <person name="Anantharaman K."/>
            <person name="Brown C.T."/>
            <person name="Hug L.A."/>
            <person name="Sharon I."/>
            <person name="Castelle C.J."/>
            <person name="Probst A.J."/>
            <person name="Thomas B.C."/>
            <person name="Singh A."/>
            <person name="Wilkins M.J."/>
            <person name="Karaoz U."/>
            <person name="Brodie E.L."/>
            <person name="Williams K.H."/>
            <person name="Hubbard S.S."/>
            <person name="Banfield J.F."/>
        </authorList>
    </citation>
    <scope>NUCLEOTIDE SEQUENCE [LARGE SCALE GENOMIC DNA]</scope>
</reference>
<dbReference type="GO" id="GO:0008033">
    <property type="term" value="P:tRNA processing"/>
    <property type="evidence" value="ECO:0007669"/>
    <property type="project" value="UniProtKB-KW"/>
</dbReference>
<evidence type="ECO:0000256" key="5">
    <source>
        <dbReference type="ARBA" id="ARBA00022723"/>
    </source>
</evidence>
<evidence type="ECO:0000259" key="12">
    <source>
        <dbReference type="Pfam" id="PF12627"/>
    </source>
</evidence>
<keyword evidence="8" id="KW-0694">RNA-binding</keyword>
<comment type="caution">
    <text evidence="13">The sequence shown here is derived from an EMBL/GenBank/DDBJ whole genome shotgun (WGS) entry which is preliminary data.</text>
</comment>
<dbReference type="Pfam" id="PF01966">
    <property type="entry name" value="HD"/>
    <property type="match status" value="1"/>
</dbReference>
<dbReference type="InterPro" id="IPR006674">
    <property type="entry name" value="HD_domain"/>
</dbReference>
<organism evidence="13 14">
    <name type="scientific">Candidatus Liptonbacteria bacterium GWC1_60_9</name>
    <dbReference type="NCBI Taxonomy" id="1798645"/>
    <lineage>
        <taxon>Bacteria</taxon>
        <taxon>Candidatus Liptoniibacteriota</taxon>
    </lineage>
</organism>
<dbReference type="InterPro" id="IPR032828">
    <property type="entry name" value="PolyA_RNA-bd"/>
</dbReference>
<evidence type="ECO:0000256" key="4">
    <source>
        <dbReference type="ARBA" id="ARBA00022695"/>
    </source>
</evidence>
<keyword evidence="2 8" id="KW-0808">Transferase</keyword>
<evidence type="ECO:0000256" key="7">
    <source>
        <dbReference type="ARBA" id="ARBA00022842"/>
    </source>
</evidence>
<protein>
    <recommendedName>
        <fullName evidence="15">HD domain-containing protein</fullName>
    </recommendedName>
</protein>
<evidence type="ECO:0008006" key="15">
    <source>
        <dbReference type="Google" id="ProtNLM"/>
    </source>
</evidence>
<dbReference type="NCBIfam" id="TIGR00277">
    <property type="entry name" value="HDIG"/>
    <property type="match status" value="1"/>
</dbReference>
<dbReference type="Proteomes" id="UP000176349">
    <property type="component" value="Unassembled WGS sequence"/>
</dbReference>
<dbReference type="InterPro" id="IPR006675">
    <property type="entry name" value="HDIG_dom"/>
</dbReference>
<name>A0A1G2C883_9BACT</name>
<sequence>MKTTARKQELSVPKEVLAVGKALHDAGFKAYLVGGCLRDLLLGREPKDWDIATDATPQKMQALFPESVYENAFGTVGVKTESADARLKVIEVTTFRKEGKYTDKRHPDEIAFAKTIEEDLERRDFTVNAIARGLKSGENVDPFGGQEDIKKNVLRTVGDPEARFSEDALRLLRVVRLAADLGFEIEAKTAAAARKLAGLLEFIAKERVRDELAKIVMTPRAAAGVQALEDYGLLKFVLPELREGIGVGQNKHHVYTVFEHNIRALDYSASKNYSFEVRLASLLHDVGKPRTKAGEGLDSTFYGHDVVGAKMAVKMLDALHFSKETVKHVAHLVRYHLFYYNVGEVSEAGVRRFLNRAGPEYIDDLIKVREADRIGSGVPKAVPYKLRHLLFMIEKVKQDPVGPKMLAANGADVMRVASLAPGPKVGAILAILLEEVLDDPAKNTKERLEGHITELAGRSEKELEEMTRKAKERKNEFEEGVEAEMKKRYHVQ</sequence>
<evidence type="ECO:0000256" key="6">
    <source>
        <dbReference type="ARBA" id="ARBA00022741"/>
    </source>
</evidence>
<feature type="domain" description="Poly A polymerase head" evidence="10">
    <location>
        <begin position="30"/>
        <end position="155"/>
    </location>
</feature>
<dbReference type="Pfam" id="PF12627">
    <property type="entry name" value="PolyA_pol_RNAbd"/>
    <property type="match status" value="1"/>
</dbReference>
<feature type="compositionally biased region" description="Basic and acidic residues" evidence="9">
    <location>
        <begin position="454"/>
        <end position="477"/>
    </location>
</feature>
<dbReference type="GO" id="GO:0000166">
    <property type="term" value="F:nucleotide binding"/>
    <property type="evidence" value="ECO:0007669"/>
    <property type="project" value="UniProtKB-KW"/>
</dbReference>
<dbReference type="Pfam" id="PF01743">
    <property type="entry name" value="PolyA_pol"/>
    <property type="match status" value="1"/>
</dbReference>
<dbReference type="Gene3D" id="1.10.246.80">
    <property type="match status" value="1"/>
</dbReference>
<dbReference type="GO" id="GO:0000049">
    <property type="term" value="F:tRNA binding"/>
    <property type="evidence" value="ECO:0007669"/>
    <property type="project" value="TreeGrafter"/>
</dbReference>
<dbReference type="GO" id="GO:0046872">
    <property type="term" value="F:metal ion binding"/>
    <property type="evidence" value="ECO:0007669"/>
    <property type="project" value="UniProtKB-KW"/>
</dbReference>